<protein>
    <submittedName>
        <fullName evidence="1">Uncharacterized protein</fullName>
    </submittedName>
</protein>
<dbReference type="AlphaFoldDB" id="A0A5B7EAR6"/>
<sequence length="63" mass="6660">MKPITFPQAASPCLLCVTDLKGSTTKPLRRCSSSVAAAHVRRDVRLLSPVAGLSKCMAFPGCN</sequence>
<reference evidence="1 2" key="1">
    <citation type="submission" date="2019-05" db="EMBL/GenBank/DDBJ databases">
        <title>Another draft genome of Portunus trituberculatus and its Hox gene families provides insights of decapod evolution.</title>
        <authorList>
            <person name="Jeong J.-H."/>
            <person name="Song I."/>
            <person name="Kim S."/>
            <person name="Choi T."/>
            <person name="Kim D."/>
            <person name="Ryu S."/>
            <person name="Kim W."/>
        </authorList>
    </citation>
    <scope>NUCLEOTIDE SEQUENCE [LARGE SCALE GENOMIC DNA]</scope>
    <source>
        <tissue evidence="1">Muscle</tissue>
    </source>
</reference>
<evidence type="ECO:0000313" key="2">
    <source>
        <dbReference type="Proteomes" id="UP000324222"/>
    </source>
</evidence>
<name>A0A5B7EAR6_PORTR</name>
<gene>
    <name evidence="1" type="ORF">E2C01_024506</name>
</gene>
<dbReference type="Proteomes" id="UP000324222">
    <property type="component" value="Unassembled WGS sequence"/>
</dbReference>
<accession>A0A5B7EAR6</accession>
<comment type="caution">
    <text evidence="1">The sequence shown here is derived from an EMBL/GenBank/DDBJ whole genome shotgun (WGS) entry which is preliminary data.</text>
</comment>
<organism evidence="1 2">
    <name type="scientific">Portunus trituberculatus</name>
    <name type="common">Swimming crab</name>
    <name type="synonym">Neptunus trituberculatus</name>
    <dbReference type="NCBI Taxonomy" id="210409"/>
    <lineage>
        <taxon>Eukaryota</taxon>
        <taxon>Metazoa</taxon>
        <taxon>Ecdysozoa</taxon>
        <taxon>Arthropoda</taxon>
        <taxon>Crustacea</taxon>
        <taxon>Multicrustacea</taxon>
        <taxon>Malacostraca</taxon>
        <taxon>Eumalacostraca</taxon>
        <taxon>Eucarida</taxon>
        <taxon>Decapoda</taxon>
        <taxon>Pleocyemata</taxon>
        <taxon>Brachyura</taxon>
        <taxon>Eubrachyura</taxon>
        <taxon>Portunoidea</taxon>
        <taxon>Portunidae</taxon>
        <taxon>Portuninae</taxon>
        <taxon>Portunus</taxon>
    </lineage>
</organism>
<keyword evidence="2" id="KW-1185">Reference proteome</keyword>
<dbReference type="EMBL" id="VSRR010002392">
    <property type="protein sequence ID" value="MPC31222.1"/>
    <property type="molecule type" value="Genomic_DNA"/>
</dbReference>
<evidence type="ECO:0000313" key="1">
    <source>
        <dbReference type="EMBL" id="MPC31222.1"/>
    </source>
</evidence>
<proteinExistence type="predicted"/>